<dbReference type="NCBIfam" id="NF002032">
    <property type="entry name" value="PRK00856.1"/>
    <property type="match status" value="1"/>
</dbReference>
<dbReference type="PANTHER" id="PTHR45753">
    <property type="entry name" value="ORNITHINE CARBAMOYLTRANSFERASE, MITOCHONDRIAL"/>
    <property type="match status" value="1"/>
</dbReference>
<dbReference type="AlphaFoldDB" id="A0A193LCU2"/>
<keyword evidence="11" id="KW-1185">Reference proteome</keyword>
<keyword evidence="4 7" id="KW-0665">Pyrimidine biosynthesis</keyword>
<dbReference type="PRINTS" id="PR00101">
    <property type="entry name" value="ATCASE"/>
</dbReference>
<dbReference type="GO" id="GO:0006520">
    <property type="term" value="P:amino acid metabolic process"/>
    <property type="evidence" value="ECO:0007669"/>
    <property type="project" value="InterPro"/>
</dbReference>
<evidence type="ECO:0000259" key="8">
    <source>
        <dbReference type="Pfam" id="PF00185"/>
    </source>
</evidence>
<organism evidence="10 11">
    <name type="scientific">Woeseia oceani</name>
    <dbReference type="NCBI Taxonomy" id="1548547"/>
    <lineage>
        <taxon>Bacteria</taxon>
        <taxon>Pseudomonadati</taxon>
        <taxon>Pseudomonadota</taxon>
        <taxon>Gammaproteobacteria</taxon>
        <taxon>Woeseiales</taxon>
        <taxon>Woeseiaceae</taxon>
        <taxon>Woeseia</taxon>
    </lineage>
</organism>
<evidence type="ECO:0000256" key="3">
    <source>
        <dbReference type="ARBA" id="ARBA00022679"/>
    </source>
</evidence>
<feature type="binding site" evidence="7">
    <location>
        <position position="161"/>
    </location>
    <ligand>
        <name>carbamoyl phosphate</name>
        <dbReference type="ChEBI" id="CHEBI:58228"/>
    </ligand>
</feature>
<feature type="binding site" evidence="7">
    <location>
        <position position="158"/>
    </location>
    <ligand>
        <name>carbamoyl phosphate</name>
        <dbReference type="ChEBI" id="CHEBI:58228"/>
    </ligand>
</feature>
<feature type="binding site" evidence="7">
    <location>
        <position position="246"/>
    </location>
    <ligand>
        <name>L-aspartate</name>
        <dbReference type="ChEBI" id="CHEBI:29991"/>
    </ligand>
</feature>
<protein>
    <recommendedName>
        <fullName evidence="7">Aspartate carbamoyltransferase</fullName>
        <ecNumber evidence="7">2.1.3.2</ecNumber>
    </recommendedName>
    <alternativeName>
        <fullName evidence="7">Aspartate transcarbamylase</fullName>
        <shortName evidence="7">ATCase</shortName>
    </alternativeName>
</protein>
<dbReference type="Proteomes" id="UP000092695">
    <property type="component" value="Chromosome"/>
</dbReference>
<dbReference type="SUPFAM" id="SSF53671">
    <property type="entry name" value="Aspartate/ornithine carbamoyltransferase"/>
    <property type="match status" value="1"/>
</dbReference>
<feature type="binding site" evidence="7">
    <location>
        <position position="191"/>
    </location>
    <ligand>
        <name>L-aspartate</name>
        <dbReference type="ChEBI" id="CHEBI:29991"/>
    </ligand>
</feature>
<dbReference type="Pfam" id="PF02729">
    <property type="entry name" value="OTCace_N"/>
    <property type="match status" value="1"/>
</dbReference>
<sequence>MIATQTTDGAAVAEHDLQLHPDGRLRHLLSLRGLSRAQLTALLDEADGWLTPSGKPPSRSNALAGLTVANLFFEPSTRTRASFELAGKRLGADVLNLDVNTSSRKKGESILDTIYTLQAMQVDVFVVRDAGAGVPAFIARHVDEHVNILNAGEGEVSHPTQGLLDLLTIRQHKTDFANLKVAIVGDIAHSRVARSAAHGLAIMGVGELALVSPPALAPDPKEFPGASILDNLDEGLRDADVVMALRIQRERIGNLDGIPGIDEYYASYGVSNERMKLAAPDAIVMHPGPMNRGIEIESALADSPRSAITRQVTNGVAVRMAVLCAVTGKGHA</sequence>
<dbReference type="GO" id="GO:0005829">
    <property type="term" value="C:cytosol"/>
    <property type="evidence" value="ECO:0007669"/>
    <property type="project" value="TreeGrafter"/>
</dbReference>
<proteinExistence type="inferred from homology"/>
<dbReference type="UniPathway" id="UPA00070">
    <property type="reaction ID" value="UER00116"/>
</dbReference>
<dbReference type="HAMAP" id="MF_00001">
    <property type="entry name" value="Asp_carb_tr"/>
    <property type="match status" value="1"/>
</dbReference>
<feature type="binding site" evidence="7">
    <location>
        <position position="79"/>
    </location>
    <ligand>
        <name>carbamoyl phosphate</name>
        <dbReference type="ChEBI" id="CHEBI:58228"/>
    </ligand>
</feature>
<reference evidence="10 11" key="1">
    <citation type="submission" date="2016-06" db="EMBL/GenBank/DDBJ databases">
        <title>Complete genome sequence of a deep-branching marine Gamma Proteobacterium Woeseia oceani type strain XK5.</title>
        <authorList>
            <person name="Mu D."/>
            <person name="Du Z."/>
        </authorList>
    </citation>
    <scope>NUCLEOTIDE SEQUENCE [LARGE SCALE GENOMIC DNA]</scope>
    <source>
        <strain evidence="10 11">XK5</strain>
    </source>
</reference>
<comment type="similarity">
    <text evidence="2 7">Belongs to the aspartate/ornithine carbamoyltransferase superfamily. ATCase family.</text>
</comment>
<comment type="subunit">
    <text evidence="7">Heterododecamer (2C3:3R2) of six catalytic PyrB chains organized as two trimers (C3), and six regulatory PyrI chains organized as three dimers (R2).</text>
</comment>
<evidence type="ECO:0000313" key="11">
    <source>
        <dbReference type="Proteomes" id="UP000092695"/>
    </source>
</evidence>
<dbReference type="Gene3D" id="3.40.50.1370">
    <property type="entry name" value="Aspartate/ornithine carbamoyltransferase"/>
    <property type="match status" value="2"/>
</dbReference>
<gene>
    <name evidence="7" type="primary">pyrB</name>
    <name evidence="10" type="ORF">BA177_03215</name>
</gene>
<dbReference type="KEGG" id="woc:BA177_03215"/>
<dbReference type="OrthoDB" id="9774690at2"/>
<dbReference type="EMBL" id="CP016268">
    <property type="protein sequence ID" value="ANO50355.1"/>
    <property type="molecule type" value="Genomic_DNA"/>
</dbReference>
<dbReference type="InterPro" id="IPR006130">
    <property type="entry name" value="Asp/Orn_carbamoylTrfase"/>
</dbReference>
<comment type="catalytic activity">
    <reaction evidence="6 7">
        <text>carbamoyl phosphate + L-aspartate = N-carbamoyl-L-aspartate + phosphate + H(+)</text>
        <dbReference type="Rhea" id="RHEA:20013"/>
        <dbReference type="ChEBI" id="CHEBI:15378"/>
        <dbReference type="ChEBI" id="CHEBI:29991"/>
        <dbReference type="ChEBI" id="CHEBI:32814"/>
        <dbReference type="ChEBI" id="CHEBI:43474"/>
        <dbReference type="ChEBI" id="CHEBI:58228"/>
        <dbReference type="EC" id="2.1.3.2"/>
    </reaction>
</comment>
<feature type="binding site" evidence="7">
    <location>
        <position position="289"/>
    </location>
    <ligand>
        <name>carbamoyl phosphate</name>
        <dbReference type="ChEBI" id="CHEBI:58228"/>
    </ligand>
</feature>
<accession>A0A193LCU2</accession>
<dbReference type="InterPro" id="IPR006132">
    <property type="entry name" value="Asp/Orn_carbamoyltranf_P-bd"/>
</dbReference>
<dbReference type="GO" id="GO:0016597">
    <property type="term" value="F:amino acid binding"/>
    <property type="evidence" value="ECO:0007669"/>
    <property type="project" value="InterPro"/>
</dbReference>
<dbReference type="Pfam" id="PF00185">
    <property type="entry name" value="OTCace"/>
    <property type="match status" value="1"/>
</dbReference>
<evidence type="ECO:0000256" key="7">
    <source>
        <dbReference type="HAMAP-Rule" id="MF_00001"/>
    </source>
</evidence>
<feature type="binding site" evidence="7">
    <location>
        <position position="78"/>
    </location>
    <ligand>
        <name>carbamoyl phosphate</name>
        <dbReference type="ChEBI" id="CHEBI:58228"/>
    </ligand>
</feature>
<keyword evidence="3 7" id="KW-0808">Transferase</keyword>
<evidence type="ECO:0000256" key="2">
    <source>
        <dbReference type="ARBA" id="ARBA00008896"/>
    </source>
</evidence>
<dbReference type="GO" id="GO:0004070">
    <property type="term" value="F:aspartate carbamoyltransferase activity"/>
    <property type="evidence" value="ECO:0007669"/>
    <property type="project" value="UniProtKB-UniRule"/>
</dbReference>
<dbReference type="InterPro" id="IPR002082">
    <property type="entry name" value="Asp_carbamoyltransf"/>
</dbReference>
<evidence type="ECO:0000256" key="4">
    <source>
        <dbReference type="ARBA" id="ARBA00022975"/>
    </source>
</evidence>
<evidence type="ECO:0000256" key="1">
    <source>
        <dbReference type="ARBA" id="ARBA00004852"/>
    </source>
</evidence>
<dbReference type="InterPro" id="IPR006131">
    <property type="entry name" value="Asp_carbamoyltransf_Asp/Orn-bd"/>
</dbReference>
<dbReference type="InterPro" id="IPR036901">
    <property type="entry name" value="Asp/Orn_carbamoylTrfase_sf"/>
</dbReference>
<evidence type="ECO:0000313" key="10">
    <source>
        <dbReference type="EMBL" id="ANO50355.1"/>
    </source>
</evidence>
<dbReference type="PANTHER" id="PTHR45753:SF6">
    <property type="entry name" value="ASPARTATE CARBAMOYLTRANSFERASE"/>
    <property type="match status" value="1"/>
</dbReference>
<dbReference type="RefSeq" id="WP_068612763.1">
    <property type="nucleotide sequence ID" value="NZ_CP016268.1"/>
</dbReference>
<feature type="binding site" evidence="7">
    <location>
        <position position="288"/>
    </location>
    <ligand>
        <name>carbamoyl phosphate</name>
        <dbReference type="ChEBI" id="CHEBI:58228"/>
    </ligand>
</feature>
<evidence type="ECO:0000256" key="5">
    <source>
        <dbReference type="ARBA" id="ARBA00043884"/>
    </source>
</evidence>
<dbReference type="PRINTS" id="PR00100">
    <property type="entry name" value="AOTCASE"/>
</dbReference>
<dbReference type="GO" id="GO:0006207">
    <property type="term" value="P:'de novo' pyrimidine nucleobase biosynthetic process"/>
    <property type="evidence" value="ECO:0007669"/>
    <property type="project" value="InterPro"/>
</dbReference>
<feature type="domain" description="Aspartate/ornithine carbamoyltransferase Asp/Orn-binding" evidence="8">
    <location>
        <begin position="178"/>
        <end position="325"/>
    </location>
</feature>
<dbReference type="EC" id="2.1.3.2" evidence="7"/>
<evidence type="ECO:0000259" key="9">
    <source>
        <dbReference type="Pfam" id="PF02729"/>
    </source>
</evidence>
<dbReference type="PROSITE" id="PS00097">
    <property type="entry name" value="CARBAMOYLTRANSFERASE"/>
    <property type="match status" value="1"/>
</dbReference>
<evidence type="ECO:0000256" key="6">
    <source>
        <dbReference type="ARBA" id="ARBA00048859"/>
    </source>
</evidence>
<comment type="function">
    <text evidence="5 7">Catalyzes the condensation of carbamoyl phosphate and aspartate to form carbamoyl aspartate and inorganic phosphate, the committed step in the de novo pyrimidine nucleotide biosynthesis pathway.</text>
</comment>
<feature type="domain" description="Aspartate/ornithine carbamoyltransferase carbamoyl-P binding" evidence="9">
    <location>
        <begin position="26"/>
        <end position="171"/>
    </location>
</feature>
<dbReference type="NCBIfam" id="TIGR00670">
    <property type="entry name" value="asp_carb_tr"/>
    <property type="match status" value="1"/>
</dbReference>
<dbReference type="GO" id="GO:0044205">
    <property type="term" value="P:'de novo' UMP biosynthetic process"/>
    <property type="evidence" value="ECO:0007669"/>
    <property type="project" value="UniProtKB-UniRule"/>
</dbReference>
<comment type="pathway">
    <text evidence="1 7">Pyrimidine metabolism; UMP biosynthesis via de novo pathway; (S)-dihydroorotate from bicarbonate: step 2/3.</text>
</comment>
<name>A0A193LCU2_9GAMM</name>
<dbReference type="STRING" id="1548547.BA177_03215"/>
<feature type="binding site" evidence="7">
    <location>
        <position position="106"/>
    </location>
    <ligand>
        <name>L-aspartate</name>
        <dbReference type="ChEBI" id="CHEBI:29991"/>
    </ligand>
</feature>
<feature type="binding site" evidence="7">
    <location>
        <position position="128"/>
    </location>
    <ligand>
        <name>carbamoyl phosphate</name>
        <dbReference type="ChEBI" id="CHEBI:58228"/>
    </ligand>
</feature>